<evidence type="ECO:0000256" key="1">
    <source>
        <dbReference type="SAM" id="Phobius"/>
    </source>
</evidence>
<organism evidence="2 3">
    <name type="scientific">Pseudomonas nitroreducens</name>
    <dbReference type="NCBI Taxonomy" id="46680"/>
    <lineage>
        <taxon>Bacteria</taxon>
        <taxon>Pseudomonadati</taxon>
        <taxon>Pseudomonadota</taxon>
        <taxon>Gammaproteobacteria</taxon>
        <taxon>Pseudomonadales</taxon>
        <taxon>Pseudomonadaceae</taxon>
        <taxon>Pseudomonas</taxon>
    </lineage>
</organism>
<evidence type="ECO:0000313" key="3">
    <source>
        <dbReference type="Proteomes" id="UP000566995"/>
    </source>
</evidence>
<name>A0A7W7KSU1_PSENT</name>
<dbReference type="RefSeq" id="WP_184597810.1">
    <property type="nucleotide sequence ID" value="NZ_JACHLI010000049.1"/>
</dbReference>
<keyword evidence="1" id="KW-0472">Membrane</keyword>
<comment type="caution">
    <text evidence="2">The sequence shown here is derived from an EMBL/GenBank/DDBJ whole genome shotgun (WGS) entry which is preliminary data.</text>
</comment>
<dbReference type="EMBL" id="JACHLI010000049">
    <property type="protein sequence ID" value="MBB4867853.1"/>
    <property type="molecule type" value="Genomic_DNA"/>
</dbReference>
<keyword evidence="1" id="KW-1133">Transmembrane helix</keyword>
<keyword evidence="1" id="KW-0812">Transmembrane</keyword>
<feature type="transmembrane region" description="Helical" evidence="1">
    <location>
        <begin position="49"/>
        <end position="73"/>
    </location>
</feature>
<gene>
    <name evidence="2" type="ORF">HNP46_006772</name>
</gene>
<accession>A0A7W7KSU1</accession>
<feature type="transmembrane region" description="Helical" evidence="1">
    <location>
        <begin position="104"/>
        <end position="129"/>
    </location>
</feature>
<proteinExistence type="predicted"/>
<reference evidence="2 3" key="1">
    <citation type="submission" date="2020-08" db="EMBL/GenBank/DDBJ databases">
        <title>Functional genomics of gut bacteria from endangered species of beetles.</title>
        <authorList>
            <person name="Carlos-Shanley C."/>
        </authorList>
    </citation>
    <scope>NUCLEOTIDE SEQUENCE [LARGE SCALE GENOMIC DNA]</scope>
    <source>
        <strain evidence="2 3">S00179</strain>
    </source>
</reference>
<dbReference type="AlphaFoldDB" id="A0A7W7KSU1"/>
<dbReference type="Proteomes" id="UP000566995">
    <property type="component" value="Unassembled WGS sequence"/>
</dbReference>
<sequence length="154" mass="16699">MKMIEGGAFPPYPEVSTNIPGQAPVPTGTSRRISAKSFKVGLRPWAKEVLWPFCRALLFLGGFCQLCVLAINIKTLLGITFLDTYAPHSWIVFGGTFNQTMDDILVGGVILVPTIAAVGLSYLSGWLLMDSICRKGDQRLSAEASKHQDEVPSA</sequence>
<evidence type="ECO:0000313" key="2">
    <source>
        <dbReference type="EMBL" id="MBB4867853.1"/>
    </source>
</evidence>
<protein>
    <submittedName>
        <fullName evidence="2">Uncharacterized protein</fullName>
    </submittedName>
</protein>